<protein>
    <recommendedName>
        <fullName evidence="4">DUF998 domain-containing protein</fullName>
    </recommendedName>
</protein>
<organism evidence="2 3">
    <name type="scientific">Marilutibacter maris</name>
    <dbReference type="NCBI Taxonomy" id="1605891"/>
    <lineage>
        <taxon>Bacteria</taxon>
        <taxon>Pseudomonadati</taxon>
        <taxon>Pseudomonadota</taxon>
        <taxon>Gammaproteobacteria</taxon>
        <taxon>Lysobacterales</taxon>
        <taxon>Lysobacteraceae</taxon>
        <taxon>Marilutibacter</taxon>
    </lineage>
</organism>
<keyword evidence="1" id="KW-0472">Membrane</keyword>
<dbReference type="EMBL" id="CP029843">
    <property type="protein sequence ID" value="AWV07523.1"/>
    <property type="molecule type" value="Genomic_DNA"/>
</dbReference>
<feature type="transmembrane region" description="Helical" evidence="1">
    <location>
        <begin position="88"/>
        <end position="106"/>
    </location>
</feature>
<gene>
    <name evidence="2" type="ORF">C9I47_1834</name>
</gene>
<name>A0A2U9T4T2_9GAMM</name>
<evidence type="ECO:0000313" key="3">
    <source>
        <dbReference type="Proteomes" id="UP000249447"/>
    </source>
</evidence>
<feature type="transmembrane region" description="Helical" evidence="1">
    <location>
        <begin position="12"/>
        <end position="34"/>
    </location>
</feature>
<evidence type="ECO:0000256" key="1">
    <source>
        <dbReference type="SAM" id="Phobius"/>
    </source>
</evidence>
<evidence type="ECO:0008006" key="4">
    <source>
        <dbReference type="Google" id="ProtNLM"/>
    </source>
</evidence>
<dbReference type="KEGG" id="lmb:C9I47_1834"/>
<dbReference type="OrthoDB" id="5955493at2"/>
<accession>A0A2U9T4T2</accession>
<proteinExistence type="predicted"/>
<feature type="transmembrane region" description="Helical" evidence="1">
    <location>
        <begin position="54"/>
        <end position="76"/>
    </location>
</feature>
<feature type="transmembrane region" description="Helical" evidence="1">
    <location>
        <begin position="152"/>
        <end position="172"/>
    </location>
</feature>
<sequence length="216" mass="23120">MKKTDSTVPRFLGAAALAGVLLFAAIGIAAQFLRPDLDWLQTPLSFYLLDPHGLWVRAGYFALALALIALGGGWYLELSPQARSAAPLLLFVCAGLALAVTAVAETGRRGQPVTLETLVHGLAAQTAFLCVTTAMLLQAWRLRADPRWRQRFAIAFAVAVAAFVGLWVHALWREAPRGLSQKLEIGLILLWLGSAANRLRKGASRAAQGAPALSQA</sequence>
<keyword evidence="1" id="KW-1133">Transmembrane helix</keyword>
<reference evidence="2 3" key="1">
    <citation type="submission" date="2018-05" db="EMBL/GenBank/DDBJ databases">
        <title>The complete genome of Lysobacter maris HZ9B, a marine bacterium antagonistic against terrestrial plant pathogens.</title>
        <authorList>
            <person name="Zhang X.-Q."/>
        </authorList>
    </citation>
    <scope>NUCLEOTIDE SEQUENCE [LARGE SCALE GENOMIC DNA]</scope>
    <source>
        <strain evidence="2 3">HZ9B</strain>
    </source>
</reference>
<dbReference type="Pfam" id="PF06197">
    <property type="entry name" value="DUF998"/>
    <property type="match status" value="1"/>
</dbReference>
<dbReference type="AlphaFoldDB" id="A0A2U9T4T2"/>
<dbReference type="InterPro" id="IPR009339">
    <property type="entry name" value="DUF998"/>
</dbReference>
<keyword evidence="1" id="KW-0812">Transmembrane</keyword>
<feature type="transmembrane region" description="Helical" evidence="1">
    <location>
        <begin position="118"/>
        <end position="140"/>
    </location>
</feature>
<dbReference type="RefSeq" id="WP_111266619.1">
    <property type="nucleotide sequence ID" value="NZ_CP029843.1"/>
</dbReference>
<dbReference type="Proteomes" id="UP000249447">
    <property type="component" value="Chromosome"/>
</dbReference>
<keyword evidence="3" id="KW-1185">Reference proteome</keyword>
<evidence type="ECO:0000313" key="2">
    <source>
        <dbReference type="EMBL" id="AWV07523.1"/>
    </source>
</evidence>